<dbReference type="Gene3D" id="3.30.1150.10">
    <property type="match status" value="1"/>
</dbReference>
<sequence length="103" mass="11175">MADGPAPGVTAHLALVQQRIRDVLKASALDFTNRTYTAVVHFRLHKNRSVSLVQLEQSSGNENYNAAGKQAVLNTSPLPAFPPDLSHVYVDAHITLTAPSEKK</sequence>
<accession>A0A0S4LLJ7</accession>
<dbReference type="STRING" id="1742972.COMA1_50116"/>
<evidence type="ECO:0000313" key="1">
    <source>
        <dbReference type="EMBL" id="CUS38465.1"/>
    </source>
</evidence>
<dbReference type="Proteomes" id="UP000199032">
    <property type="component" value="Unassembled WGS sequence"/>
</dbReference>
<gene>
    <name evidence="1" type="ORF">COMA1_50116</name>
</gene>
<reference evidence="1 2" key="1">
    <citation type="submission" date="2015-10" db="EMBL/GenBank/DDBJ databases">
        <authorList>
            <person name="Gilbert D.G."/>
        </authorList>
    </citation>
    <scope>NUCLEOTIDE SEQUENCE [LARGE SCALE GENOMIC DNA]</scope>
    <source>
        <strain evidence="1">COMA1</strain>
    </source>
</reference>
<dbReference type="SUPFAM" id="SSF74653">
    <property type="entry name" value="TolA/TonB C-terminal domain"/>
    <property type="match status" value="1"/>
</dbReference>
<proteinExistence type="predicted"/>
<evidence type="ECO:0008006" key="3">
    <source>
        <dbReference type="Google" id="ProtNLM"/>
    </source>
</evidence>
<dbReference type="RefSeq" id="WP_176698145.1">
    <property type="nucleotide sequence ID" value="NZ_CZQA01000011.1"/>
</dbReference>
<organism evidence="1 2">
    <name type="scientific">Candidatus Nitrospira nitrosa</name>
    <dbReference type="NCBI Taxonomy" id="1742972"/>
    <lineage>
        <taxon>Bacteria</taxon>
        <taxon>Pseudomonadati</taxon>
        <taxon>Nitrospirota</taxon>
        <taxon>Nitrospiria</taxon>
        <taxon>Nitrospirales</taxon>
        <taxon>Nitrospiraceae</taxon>
        <taxon>Nitrospira</taxon>
    </lineage>
</organism>
<dbReference type="Pfam" id="PF13103">
    <property type="entry name" value="TonB_2"/>
    <property type="match status" value="1"/>
</dbReference>
<dbReference type="AlphaFoldDB" id="A0A0S4LLJ7"/>
<name>A0A0S4LLJ7_9BACT</name>
<dbReference type="EMBL" id="CZQA01000011">
    <property type="protein sequence ID" value="CUS38465.1"/>
    <property type="molecule type" value="Genomic_DNA"/>
</dbReference>
<protein>
    <recommendedName>
        <fullName evidence="3">TonB C-terminal domain-containing protein</fullName>
    </recommendedName>
</protein>
<evidence type="ECO:0000313" key="2">
    <source>
        <dbReference type="Proteomes" id="UP000199032"/>
    </source>
</evidence>
<keyword evidence="2" id="KW-1185">Reference proteome</keyword>